<evidence type="ECO:0000313" key="7">
    <source>
        <dbReference type="EMBL" id="NUU16781.1"/>
    </source>
</evidence>
<dbReference type="InterPro" id="IPR011766">
    <property type="entry name" value="TPP_enzyme_TPP-bd"/>
</dbReference>
<dbReference type="GO" id="GO:0030976">
    <property type="term" value="F:thiamine pyrophosphate binding"/>
    <property type="evidence" value="ECO:0007669"/>
    <property type="project" value="InterPro"/>
</dbReference>
<dbReference type="SUPFAM" id="SSF52518">
    <property type="entry name" value="Thiamin diphosphate-binding fold (THDP-binding)"/>
    <property type="match status" value="2"/>
</dbReference>
<dbReference type="GO" id="GO:0000287">
    <property type="term" value="F:magnesium ion binding"/>
    <property type="evidence" value="ECO:0007669"/>
    <property type="project" value="InterPro"/>
</dbReference>
<dbReference type="InterPro" id="IPR045229">
    <property type="entry name" value="TPP_enz"/>
</dbReference>
<dbReference type="RefSeq" id="WP_175346665.1">
    <property type="nucleotide sequence ID" value="NZ_JABMCI010000055.1"/>
</dbReference>
<comment type="caution">
    <text evidence="7">The sequence shown here is derived from an EMBL/GenBank/DDBJ whole genome shotgun (WGS) entry which is preliminary data.</text>
</comment>
<dbReference type="Pfam" id="PF02776">
    <property type="entry name" value="TPP_enzyme_N"/>
    <property type="match status" value="1"/>
</dbReference>
<dbReference type="Gene3D" id="3.40.50.970">
    <property type="match status" value="2"/>
</dbReference>
<dbReference type="Pfam" id="PF02775">
    <property type="entry name" value="TPP_enzyme_C"/>
    <property type="match status" value="1"/>
</dbReference>
<dbReference type="Gene3D" id="3.40.50.1220">
    <property type="entry name" value="TPP-binding domain"/>
    <property type="match status" value="1"/>
</dbReference>
<dbReference type="Pfam" id="PF00205">
    <property type="entry name" value="TPP_enzyme_M"/>
    <property type="match status" value="1"/>
</dbReference>
<organism evidence="7 8">
    <name type="scientific">Cellulomonas humilata</name>
    <dbReference type="NCBI Taxonomy" id="144055"/>
    <lineage>
        <taxon>Bacteria</taxon>
        <taxon>Bacillati</taxon>
        <taxon>Actinomycetota</taxon>
        <taxon>Actinomycetes</taxon>
        <taxon>Micrococcales</taxon>
        <taxon>Cellulomonadaceae</taxon>
        <taxon>Cellulomonas</taxon>
    </lineage>
</organism>
<protein>
    <submittedName>
        <fullName evidence="7">Thiamine pyrophosphate-binding protein</fullName>
    </submittedName>
</protein>
<name>A0A7Y5ZZ22_9CELL</name>
<accession>A0A7Y5ZZ22</accession>
<feature type="domain" description="Thiamine pyrophosphate enzyme N-terminal TPP-binding" evidence="6">
    <location>
        <begin position="7"/>
        <end position="111"/>
    </location>
</feature>
<comment type="similarity">
    <text evidence="1 3">Belongs to the TPP enzyme family.</text>
</comment>
<dbReference type="GO" id="GO:0003984">
    <property type="term" value="F:acetolactate synthase activity"/>
    <property type="evidence" value="ECO:0007669"/>
    <property type="project" value="TreeGrafter"/>
</dbReference>
<evidence type="ECO:0000256" key="2">
    <source>
        <dbReference type="ARBA" id="ARBA00023052"/>
    </source>
</evidence>
<dbReference type="InterPro" id="IPR029035">
    <property type="entry name" value="DHS-like_NAD/FAD-binding_dom"/>
</dbReference>
<feature type="domain" description="Thiamine pyrophosphate enzyme TPP-binding" evidence="5">
    <location>
        <begin position="421"/>
        <end position="560"/>
    </location>
</feature>
<dbReference type="PANTHER" id="PTHR18968">
    <property type="entry name" value="THIAMINE PYROPHOSPHATE ENZYMES"/>
    <property type="match status" value="1"/>
</dbReference>
<dbReference type="SUPFAM" id="SSF52467">
    <property type="entry name" value="DHS-like NAD/FAD-binding domain"/>
    <property type="match status" value="1"/>
</dbReference>
<dbReference type="InterPro" id="IPR029061">
    <property type="entry name" value="THDP-binding"/>
</dbReference>
<dbReference type="Proteomes" id="UP000565724">
    <property type="component" value="Unassembled WGS sequence"/>
</dbReference>
<evidence type="ECO:0000256" key="3">
    <source>
        <dbReference type="RuleBase" id="RU362132"/>
    </source>
</evidence>
<keyword evidence="8" id="KW-1185">Reference proteome</keyword>
<gene>
    <name evidence="7" type="ORF">HP550_05900</name>
</gene>
<dbReference type="EMBL" id="JABMCI010000055">
    <property type="protein sequence ID" value="NUU16781.1"/>
    <property type="molecule type" value="Genomic_DNA"/>
</dbReference>
<dbReference type="PANTHER" id="PTHR18968:SF142">
    <property type="entry name" value="ACETOLACTATE SYNTHASE"/>
    <property type="match status" value="1"/>
</dbReference>
<dbReference type="CDD" id="cd07035">
    <property type="entry name" value="TPP_PYR_POX_like"/>
    <property type="match status" value="1"/>
</dbReference>
<evidence type="ECO:0000259" key="4">
    <source>
        <dbReference type="Pfam" id="PF00205"/>
    </source>
</evidence>
<dbReference type="InterPro" id="IPR012001">
    <property type="entry name" value="Thiamin_PyroP_enz_TPP-bd_dom"/>
</dbReference>
<dbReference type="GO" id="GO:0050660">
    <property type="term" value="F:flavin adenine dinucleotide binding"/>
    <property type="evidence" value="ECO:0007669"/>
    <property type="project" value="TreeGrafter"/>
</dbReference>
<dbReference type="AlphaFoldDB" id="A0A7Y5ZZ22"/>
<evidence type="ECO:0000256" key="1">
    <source>
        <dbReference type="ARBA" id="ARBA00007812"/>
    </source>
</evidence>
<dbReference type="GO" id="GO:0005948">
    <property type="term" value="C:acetolactate synthase complex"/>
    <property type="evidence" value="ECO:0007669"/>
    <property type="project" value="TreeGrafter"/>
</dbReference>
<evidence type="ECO:0000313" key="8">
    <source>
        <dbReference type="Proteomes" id="UP000565724"/>
    </source>
</evidence>
<feature type="domain" description="Thiamine pyrophosphate enzyme central" evidence="4">
    <location>
        <begin position="208"/>
        <end position="343"/>
    </location>
</feature>
<evidence type="ECO:0000259" key="5">
    <source>
        <dbReference type="Pfam" id="PF02775"/>
    </source>
</evidence>
<sequence length="628" mass="67111">MSESVVTGADAVAAALEELGVDIVFGITGAGNLAICDAIYRRGATRLIFVHHEQAALMAAQGLARTTGRLGVALVTTGGGSTNALTGIVGAQMDSVPLLVLSGNESSIHTSTDNELRIWGVQGFDSRQVFAPVTKAAHRARNADQIRDLVVNSARTALEARAGAVTIDIPMDLQRKPLSTTLAGSPAVPVLDLGSSVDYGDVLDSSLDRLTAALRRSMRPVLLLGNGLRNGMDRPEIRSLVADIGIPTLLSWSAIDLLDSSHAMNFGRSGIYGDRYSNMIVQNADLVIAIGSRLAIPQLSYDPADFARDAQVFVVDVDGKELEKFVGDRWVRVQADAAQFLEQFAKLGPVAADIDTWVRKCEQLRTDFPRRAQTTEAIPAAQRDQFVNSYDVVYEISDQAGSDDIFVTDMGTGLLSGFYGLDVNEDQRLVTSLGLGEMGYGLPAAVGAQFAHPEARVVCLNADGGMMLNLQELQTVAHHKLPIKLVVFSNDGYLMIKHSQRNLFDGRYVGSDLDSGVSCPDFSKLADTFGFSYVGLSEQGDISAKVAEFLATDGPVLLEVFMHPEQLFIPRVGTLKGENGTLISPPLEDMIPLVSEAELSAAMSGALHPESTRIRSVPGVLPVQGGKS</sequence>
<proteinExistence type="inferred from homology"/>
<evidence type="ECO:0000259" key="6">
    <source>
        <dbReference type="Pfam" id="PF02776"/>
    </source>
</evidence>
<reference evidence="7 8" key="1">
    <citation type="submission" date="2020-05" db="EMBL/GenBank/DDBJ databases">
        <title>Genome Sequencing of Type Strains.</title>
        <authorList>
            <person name="Lemaire J.F."/>
            <person name="Inderbitzin P."/>
            <person name="Gregorio O.A."/>
            <person name="Collins S.B."/>
            <person name="Wespe N."/>
            <person name="Knight-Connoni V."/>
        </authorList>
    </citation>
    <scope>NUCLEOTIDE SEQUENCE [LARGE SCALE GENOMIC DNA]</scope>
    <source>
        <strain evidence="7 8">ATCC 25174</strain>
    </source>
</reference>
<dbReference type="GO" id="GO:0009099">
    <property type="term" value="P:L-valine biosynthetic process"/>
    <property type="evidence" value="ECO:0007669"/>
    <property type="project" value="TreeGrafter"/>
</dbReference>
<keyword evidence="2 3" id="KW-0786">Thiamine pyrophosphate</keyword>
<dbReference type="InterPro" id="IPR012000">
    <property type="entry name" value="Thiamin_PyroP_enz_cen_dom"/>
</dbReference>
<dbReference type="GO" id="GO:0009097">
    <property type="term" value="P:isoleucine biosynthetic process"/>
    <property type="evidence" value="ECO:0007669"/>
    <property type="project" value="TreeGrafter"/>
</dbReference>